<organism evidence="4 5">
    <name type="scientific">Comamonas odontotermitis</name>
    <dbReference type="NCBI Taxonomy" id="379895"/>
    <lineage>
        <taxon>Bacteria</taxon>
        <taxon>Pseudomonadati</taxon>
        <taxon>Pseudomonadota</taxon>
        <taxon>Betaproteobacteria</taxon>
        <taxon>Burkholderiales</taxon>
        <taxon>Comamonadaceae</taxon>
        <taxon>Comamonas</taxon>
    </lineage>
</organism>
<dbReference type="InterPro" id="IPR029476">
    <property type="entry name" value="DNase_NucA_NucB"/>
</dbReference>
<dbReference type="RefSeq" id="WP_184709698.1">
    <property type="nucleotide sequence ID" value="NZ_JACHKZ010000019.1"/>
</dbReference>
<keyword evidence="5" id="KW-1185">Reference proteome</keyword>
<dbReference type="Gene3D" id="2.180.10.10">
    <property type="entry name" value="RHS repeat-associated core"/>
    <property type="match status" value="1"/>
</dbReference>
<dbReference type="Pfam" id="PF14040">
    <property type="entry name" value="DNase_NucA_NucB"/>
    <property type="match status" value="1"/>
</dbReference>
<gene>
    <name evidence="4" type="ORF">HNP33_002896</name>
</gene>
<accession>A0ABR6RI17</accession>
<name>A0ABR6RI17_9BURK</name>
<dbReference type="PANTHER" id="PTHR32305">
    <property type="match status" value="1"/>
</dbReference>
<reference evidence="4 5" key="1">
    <citation type="submission" date="2020-08" db="EMBL/GenBank/DDBJ databases">
        <title>Functional genomics of gut bacteria from endangered species of beetles.</title>
        <authorList>
            <person name="Carlos-Shanley C."/>
        </authorList>
    </citation>
    <scope>NUCLEOTIDE SEQUENCE [LARGE SCALE GENOMIC DNA]</scope>
    <source>
        <strain evidence="4 5">S00124</strain>
    </source>
</reference>
<dbReference type="Pfam" id="PF03527">
    <property type="entry name" value="RHS"/>
    <property type="match status" value="1"/>
</dbReference>
<dbReference type="InterPro" id="IPR050708">
    <property type="entry name" value="T6SS_VgrG/RHS"/>
</dbReference>
<protein>
    <submittedName>
        <fullName evidence="4">RHS repeat-associated protein</fullName>
    </submittedName>
</protein>
<sequence length="235" mass="25706">MPQELTNAQGQVIWQASYKTWGSTVAEEWEVKTLAGSPVHKLDEGDSPAKADQQQNLRFQGQYLDRYTGLHYNTFRYYDPDVGRFICPDPIGLAGGINLGSYSPNPITWIDPIGLLGCTLTKSNENTHDYDLTISKGQYPQTAGHIGDAIKAGHPDIVTIDRSGANTNRRASLKGIKTAPQKDRDEWPMAVFKEGGKGASVRHIDPSDNRGAGSSIGNILQDLPDGTKIRVRIGE</sequence>
<dbReference type="EMBL" id="JACHKZ010000019">
    <property type="protein sequence ID" value="MBB6578794.1"/>
    <property type="molecule type" value="Genomic_DNA"/>
</dbReference>
<dbReference type="PANTHER" id="PTHR32305:SF15">
    <property type="entry name" value="PROTEIN RHSA-RELATED"/>
    <property type="match status" value="1"/>
</dbReference>
<evidence type="ECO:0000313" key="4">
    <source>
        <dbReference type="EMBL" id="MBB6578794.1"/>
    </source>
</evidence>
<feature type="domain" description="RHS protein conserved region" evidence="2">
    <location>
        <begin position="2"/>
        <end position="27"/>
    </location>
</feature>
<proteinExistence type="predicted"/>
<dbReference type="InterPro" id="IPR022385">
    <property type="entry name" value="Rhs_assc_core"/>
</dbReference>
<evidence type="ECO:0000313" key="5">
    <source>
        <dbReference type="Proteomes" id="UP000562492"/>
    </source>
</evidence>
<feature type="region of interest" description="Disordered" evidence="1">
    <location>
        <begin position="197"/>
        <end position="217"/>
    </location>
</feature>
<feature type="domain" description="Deoxyribonuclease NucA/NucB" evidence="3">
    <location>
        <begin position="162"/>
        <end position="231"/>
    </location>
</feature>
<dbReference type="InterPro" id="IPR001826">
    <property type="entry name" value="RHS"/>
</dbReference>
<evidence type="ECO:0000256" key="1">
    <source>
        <dbReference type="SAM" id="MobiDB-lite"/>
    </source>
</evidence>
<evidence type="ECO:0000259" key="2">
    <source>
        <dbReference type="Pfam" id="PF03527"/>
    </source>
</evidence>
<evidence type="ECO:0000259" key="3">
    <source>
        <dbReference type="Pfam" id="PF14040"/>
    </source>
</evidence>
<dbReference type="Proteomes" id="UP000562492">
    <property type="component" value="Unassembled WGS sequence"/>
</dbReference>
<dbReference type="NCBIfam" id="TIGR03696">
    <property type="entry name" value="Rhs_assc_core"/>
    <property type="match status" value="1"/>
</dbReference>
<comment type="caution">
    <text evidence="4">The sequence shown here is derived from an EMBL/GenBank/DDBJ whole genome shotgun (WGS) entry which is preliminary data.</text>
</comment>